<dbReference type="PANTHER" id="PTHR46077:SF1">
    <property type="entry name" value="TOP1 BINDING ARGININE_SERINE RICH PROTEIN, E3 UBIQUITIN LIGASE"/>
    <property type="match status" value="1"/>
</dbReference>
<feature type="domain" description="RING-type" evidence="11">
    <location>
        <begin position="84"/>
        <end position="123"/>
    </location>
</feature>
<dbReference type="eggNOG" id="KOG4430">
    <property type="taxonomic scope" value="Eukaryota"/>
</dbReference>
<dbReference type="RefSeq" id="XP_004348113.2">
    <property type="nucleotide sequence ID" value="XM_004348063.2"/>
</dbReference>
<dbReference type="GO" id="GO:0006513">
    <property type="term" value="P:protein monoubiquitination"/>
    <property type="evidence" value="ECO:0007669"/>
    <property type="project" value="TreeGrafter"/>
</dbReference>
<gene>
    <name evidence="12" type="ORF">CAOG_004288</name>
</gene>
<dbReference type="InterPro" id="IPR017907">
    <property type="entry name" value="Znf_RING_CS"/>
</dbReference>
<dbReference type="PhylomeDB" id="A0A0D2WQY4"/>
<feature type="compositionally biased region" description="Basic residues" evidence="10">
    <location>
        <begin position="484"/>
        <end position="495"/>
    </location>
</feature>
<dbReference type="PROSITE" id="PS00518">
    <property type="entry name" value="ZF_RING_1"/>
    <property type="match status" value="1"/>
</dbReference>
<dbReference type="OrthoDB" id="21204at2759"/>
<name>A0A0D2WQY4_CAPO3</name>
<dbReference type="GO" id="GO:0000209">
    <property type="term" value="P:protein polyubiquitination"/>
    <property type="evidence" value="ECO:0007669"/>
    <property type="project" value="TreeGrafter"/>
</dbReference>
<evidence type="ECO:0000256" key="10">
    <source>
        <dbReference type="SAM" id="MobiDB-lite"/>
    </source>
</evidence>
<evidence type="ECO:0000256" key="6">
    <source>
        <dbReference type="ARBA" id="ARBA00022833"/>
    </source>
</evidence>
<feature type="compositionally biased region" description="Basic residues" evidence="10">
    <location>
        <begin position="413"/>
        <end position="455"/>
    </location>
</feature>
<evidence type="ECO:0000256" key="8">
    <source>
        <dbReference type="ARBA" id="ARBA00023163"/>
    </source>
</evidence>
<dbReference type="InterPro" id="IPR058745">
    <property type="entry name" value="PWI_Topors"/>
</dbReference>
<keyword evidence="7" id="KW-0805">Transcription regulation</keyword>
<dbReference type="SMART" id="SM00184">
    <property type="entry name" value="RING"/>
    <property type="match status" value="1"/>
</dbReference>
<comment type="catalytic activity">
    <reaction evidence="1">
        <text>S-ubiquitinyl-[E2 ubiquitin-conjugating enzyme]-L-cysteine + [acceptor protein]-L-lysine = [E2 ubiquitin-conjugating enzyme]-L-cysteine + N(6)-ubiquitinyl-[acceptor protein]-L-lysine.</text>
        <dbReference type="EC" id="2.3.2.27"/>
    </reaction>
</comment>
<accession>A0A0D2WQY4</accession>
<dbReference type="Pfam" id="PF26084">
    <property type="entry name" value="PWI_Topors"/>
    <property type="match status" value="1"/>
</dbReference>
<dbReference type="Proteomes" id="UP000008743">
    <property type="component" value="Unassembled WGS sequence"/>
</dbReference>
<feature type="compositionally biased region" description="Acidic residues" evidence="10">
    <location>
        <begin position="17"/>
        <end position="26"/>
    </location>
</feature>
<dbReference type="SUPFAM" id="SSF57850">
    <property type="entry name" value="RING/U-box"/>
    <property type="match status" value="1"/>
</dbReference>
<keyword evidence="13" id="KW-1185">Reference proteome</keyword>
<keyword evidence="6" id="KW-0862">Zinc</keyword>
<feature type="compositionally biased region" description="Polar residues" evidence="10">
    <location>
        <begin position="503"/>
        <end position="548"/>
    </location>
</feature>
<dbReference type="STRING" id="595528.A0A0D2WQY4"/>
<dbReference type="InterPro" id="IPR058746">
    <property type="entry name" value="Znf_RING-type_Topors"/>
</dbReference>
<evidence type="ECO:0000313" key="13">
    <source>
        <dbReference type="Proteomes" id="UP000008743"/>
    </source>
</evidence>
<proteinExistence type="predicted"/>
<evidence type="ECO:0000256" key="3">
    <source>
        <dbReference type="ARBA" id="ARBA00022679"/>
    </source>
</evidence>
<evidence type="ECO:0000256" key="7">
    <source>
        <dbReference type="ARBA" id="ARBA00023015"/>
    </source>
</evidence>
<dbReference type="GO" id="GO:0061630">
    <property type="term" value="F:ubiquitin protein ligase activity"/>
    <property type="evidence" value="ECO:0007669"/>
    <property type="project" value="UniProtKB-EC"/>
</dbReference>
<organism evidence="12 13">
    <name type="scientific">Capsaspora owczarzaki (strain ATCC 30864)</name>
    <dbReference type="NCBI Taxonomy" id="595528"/>
    <lineage>
        <taxon>Eukaryota</taxon>
        <taxon>Filasterea</taxon>
        <taxon>Capsaspora</taxon>
    </lineage>
</organism>
<reference evidence="13" key="1">
    <citation type="submission" date="2011-02" db="EMBL/GenBank/DDBJ databases">
        <title>The Genome Sequence of Capsaspora owczarzaki ATCC 30864.</title>
        <authorList>
            <person name="Russ C."/>
            <person name="Cuomo C."/>
            <person name="Burger G."/>
            <person name="Gray M.W."/>
            <person name="Holland P.W.H."/>
            <person name="King N."/>
            <person name="Lang F.B.F."/>
            <person name="Roger A.J."/>
            <person name="Ruiz-Trillo I."/>
            <person name="Young S.K."/>
            <person name="Zeng Q."/>
            <person name="Gargeya S."/>
            <person name="Alvarado L."/>
            <person name="Berlin A."/>
            <person name="Chapman S.B."/>
            <person name="Chen Z."/>
            <person name="Freedman E."/>
            <person name="Gellesch M."/>
            <person name="Goldberg J."/>
            <person name="Griggs A."/>
            <person name="Gujja S."/>
            <person name="Heilman E."/>
            <person name="Heiman D."/>
            <person name="Howarth C."/>
            <person name="Mehta T."/>
            <person name="Neiman D."/>
            <person name="Pearson M."/>
            <person name="Roberts A."/>
            <person name="Saif S."/>
            <person name="Shea T."/>
            <person name="Shenoy N."/>
            <person name="Sisk P."/>
            <person name="Stolte C."/>
            <person name="Sykes S."/>
            <person name="White J."/>
            <person name="Yandava C."/>
            <person name="Haas B."/>
            <person name="Nusbaum C."/>
            <person name="Birren B."/>
        </authorList>
    </citation>
    <scope>NUCLEOTIDE SEQUENCE</scope>
    <source>
        <strain evidence="13">ATCC 30864</strain>
    </source>
</reference>
<evidence type="ECO:0000313" key="12">
    <source>
        <dbReference type="EMBL" id="KJE93508.1"/>
    </source>
</evidence>
<dbReference type="InParanoid" id="A0A0D2WQY4"/>
<evidence type="ECO:0000256" key="9">
    <source>
        <dbReference type="PROSITE-ProRule" id="PRU00175"/>
    </source>
</evidence>
<dbReference type="CDD" id="cd16574">
    <property type="entry name" value="RING-HC_Topors"/>
    <property type="match status" value="1"/>
</dbReference>
<feature type="region of interest" description="Disordered" evidence="10">
    <location>
        <begin position="366"/>
        <end position="548"/>
    </location>
</feature>
<dbReference type="GO" id="GO:0008270">
    <property type="term" value="F:zinc ion binding"/>
    <property type="evidence" value="ECO:0007669"/>
    <property type="project" value="UniProtKB-KW"/>
</dbReference>
<dbReference type="EC" id="2.3.2.27" evidence="2"/>
<evidence type="ECO:0000256" key="5">
    <source>
        <dbReference type="ARBA" id="ARBA00022771"/>
    </source>
</evidence>
<feature type="region of interest" description="Disordered" evidence="10">
    <location>
        <begin position="11"/>
        <end position="33"/>
    </location>
</feature>
<keyword evidence="5 9" id="KW-0863">Zinc-finger</keyword>
<dbReference type="InterPro" id="IPR013083">
    <property type="entry name" value="Znf_RING/FYVE/PHD"/>
</dbReference>
<dbReference type="PANTHER" id="PTHR46077">
    <property type="entry name" value="E3 UBIQUITIN-PROTEIN LIGASE TOPORS"/>
    <property type="match status" value="1"/>
</dbReference>
<feature type="compositionally biased region" description="Low complexity" evidence="10">
    <location>
        <begin position="371"/>
        <end position="382"/>
    </location>
</feature>
<protein>
    <recommendedName>
        <fullName evidence="2">RING-type E3 ubiquitin transferase</fullName>
        <ecNumber evidence="2">2.3.2.27</ecNumber>
    </recommendedName>
</protein>
<dbReference type="Gene3D" id="3.30.40.10">
    <property type="entry name" value="Zinc/RING finger domain, C3HC4 (zinc finger)"/>
    <property type="match status" value="1"/>
</dbReference>
<evidence type="ECO:0000256" key="4">
    <source>
        <dbReference type="ARBA" id="ARBA00022723"/>
    </source>
</evidence>
<feature type="compositionally biased region" description="Low complexity" evidence="10">
    <location>
        <begin position="398"/>
        <end position="412"/>
    </location>
</feature>
<dbReference type="AlphaFoldDB" id="A0A0D2WQY4"/>
<keyword evidence="8" id="KW-0804">Transcription</keyword>
<keyword evidence="3" id="KW-0808">Transferase</keyword>
<dbReference type="EMBL" id="KE346365">
    <property type="protein sequence ID" value="KJE93508.1"/>
    <property type="molecule type" value="Genomic_DNA"/>
</dbReference>
<keyword evidence="4" id="KW-0479">Metal-binding</keyword>
<dbReference type="Pfam" id="PF13639">
    <property type="entry name" value="zf-RING_2"/>
    <property type="match status" value="1"/>
</dbReference>
<dbReference type="PROSITE" id="PS50089">
    <property type="entry name" value="ZF_RING_2"/>
    <property type="match status" value="1"/>
</dbReference>
<sequence length="601" mass="67204">MDDDGVELWQSSAAYYNDDDNEDEQDGRDSAHAFGIDRMDVHQRAVQQQDQVTHPHSDAKIVHAKSVAEERGTPARNRNTDDACPVCLGDFVDKTMLESCFHIFCYECIRRWSAVNRMCPLCKTKYSAVIHHIRSETDFVREVLSSVSGPAAQPAHQPGETTVVINRRLQERINAQRTSPSTPLARSVVSIPRTAASRERRRVIYANRLRAMYLGGGAPSRCHAIDPASFQRQPQLVQRLVPWIARDLDVLLADASTVTFVLNYILSLLEEVDLQSNAFVALVQSFLHEHSEHFVHELVQFARSTLDMAAYDRHVQYAVPDAQPQRLVRQAVAPAERPPSLARSAQPVSLSDEFLTEVSELLAQSERYEPSAGRQAAEAVAAAERRQSRGPGCDRFLRSPSRSRSRSPPSRYSRSRSRSPSKHSTTRYSRSRSPRPHSSSRRRRSPSRSHSRSPARSRSPPSPLPPQPRYRRHSTRSPAPTRRDKPRRHSRRRSKSSSPTRTVSEPPQLSHPTSTQLHSPSTLPSDSAKTVISAPTQPSGSSAAHQVQQLHQRELQLARSNLLNLMVQREMLSKSGAEGQAGAALDAQIASLKRLLNSSHS</sequence>
<evidence type="ECO:0000256" key="1">
    <source>
        <dbReference type="ARBA" id="ARBA00000900"/>
    </source>
</evidence>
<evidence type="ECO:0000256" key="2">
    <source>
        <dbReference type="ARBA" id="ARBA00012483"/>
    </source>
</evidence>
<dbReference type="InterPro" id="IPR001841">
    <property type="entry name" value="Znf_RING"/>
</dbReference>
<evidence type="ECO:0000259" key="11">
    <source>
        <dbReference type="PROSITE" id="PS50089"/>
    </source>
</evidence>